<dbReference type="PANTHER" id="PTHR11134">
    <property type="entry name" value="ADAPTOR COMPLEX SUBUNIT BETA FAMILY MEMBER"/>
    <property type="match status" value="1"/>
</dbReference>
<dbReference type="GO" id="GO:0016192">
    <property type="term" value="P:vesicle-mediated transport"/>
    <property type="evidence" value="ECO:0007669"/>
    <property type="project" value="InterPro"/>
</dbReference>
<evidence type="ECO:0000256" key="7">
    <source>
        <dbReference type="SAM" id="MobiDB-lite"/>
    </source>
</evidence>
<comment type="caution">
    <text evidence="9">The sequence shown here is derived from an EMBL/GenBank/DDBJ whole genome shotgun (WGS) entry which is preliminary data.</text>
</comment>
<dbReference type="Pfam" id="PF01602">
    <property type="entry name" value="Adaptin_N"/>
    <property type="match status" value="1"/>
</dbReference>
<dbReference type="InterPro" id="IPR016342">
    <property type="entry name" value="AP_complex_bsu_1_2_4"/>
</dbReference>
<protein>
    <recommendedName>
        <fullName evidence="6">AP complex subunit beta</fullName>
    </recommendedName>
</protein>
<organism evidence="9 10">
    <name type="scientific">Cephalotrichum gorgonifer</name>
    <dbReference type="NCBI Taxonomy" id="2041049"/>
    <lineage>
        <taxon>Eukaryota</taxon>
        <taxon>Fungi</taxon>
        <taxon>Dikarya</taxon>
        <taxon>Ascomycota</taxon>
        <taxon>Pezizomycotina</taxon>
        <taxon>Sordariomycetes</taxon>
        <taxon>Hypocreomycetidae</taxon>
        <taxon>Microascales</taxon>
        <taxon>Microascaceae</taxon>
        <taxon>Cephalotrichum</taxon>
    </lineage>
</organism>
<dbReference type="InterPro" id="IPR011989">
    <property type="entry name" value="ARM-like"/>
</dbReference>
<proteinExistence type="inferred from homology"/>
<dbReference type="Gene3D" id="1.25.10.10">
    <property type="entry name" value="Leucine-rich Repeat Variant"/>
    <property type="match status" value="1"/>
</dbReference>
<feature type="region of interest" description="Disordered" evidence="7">
    <location>
        <begin position="635"/>
        <end position="723"/>
    </location>
</feature>
<evidence type="ECO:0000256" key="3">
    <source>
        <dbReference type="ARBA" id="ARBA00022448"/>
    </source>
</evidence>
<dbReference type="InterPro" id="IPR002553">
    <property type="entry name" value="Clathrin/coatomer_adapt-like_N"/>
</dbReference>
<evidence type="ECO:0000256" key="2">
    <source>
        <dbReference type="ARBA" id="ARBA00006613"/>
    </source>
</evidence>
<dbReference type="GO" id="GO:0006886">
    <property type="term" value="P:intracellular protein transport"/>
    <property type="evidence" value="ECO:0007669"/>
    <property type="project" value="InterPro"/>
</dbReference>
<gene>
    <name evidence="9" type="ORF">DNG_06982</name>
</gene>
<keyword evidence="4 6" id="KW-0653">Protein transport</keyword>
<dbReference type="GO" id="GO:0030276">
    <property type="term" value="F:clathrin binding"/>
    <property type="evidence" value="ECO:0007669"/>
    <property type="project" value="InterPro"/>
</dbReference>
<feature type="compositionally biased region" description="Gly residues" evidence="7">
    <location>
        <begin position="687"/>
        <end position="698"/>
    </location>
</feature>
<reference evidence="9" key="1">
    <citation type="submission" date="2018-03" db="EMBL/GenBank/DDBJ databases">
        <authorList>
            <person name="Guldener U."/>
        </authorList>
    </citation>
    <scope>NUCLEOTIDE SEQUENCE</scope>
</reference>
<dbReference type="PIRSF" id="PIRSF002291">
    <property type="entry name" value="AP_complex_beta"/>
    <property type="match status" value="1"/>
</dbReference>
<comment type="function">
    <text evidence="6">Adaptins are components of the adaptor complexes which link clathrin to receptors in coated vesicles. Clathrin-associated protein complexes are believed to interact with the cytoplasmic tails of membrane proteins, leading to their selection and concentration.</text>
</comment>
<dbReference type="GO" id="GO:0012505">
    <property type="term" value="C:endomembrane system"/>
    <property type="evidence" value="ECO:0007669"/>
    <property type="project" value="UniProtKB-SubCell"/>
</dbReference>
<dbReference type="InterPro" id="IPR016024">
    <property type="entry name" value="ARM-type_fold"/>
</dbReference>
<sequence>MAVNRIQRAFAVPKKGETFELRAGLVSQYAWERKESIQKTIMAMTLGKDVSALFPDVLKNIATGDLDQKKLVYLYLMNYAKSHPDLCILAVNTFVQDSEDPNPLIRALAIRTMGCIRVDKMVDYMEDPLRKTLRDESPYVRKTAAICVAKLFDLSPSTCVENGFIETLQELIADPNPMVVANSVQALAEISETAPETRALVITPTTIKKLLLALNECTEWGRVTILTTLASYPPTDVKESEHICERVTPQFQHVNPSVVLAAVKVVFIHMKAVNADSVRQYLKKMAPPLVTLVSSQPEVQYVALRNIDLLLQAKPDILSKEIRVFFCKYNDPPYVKLQKLEIMVRIANEKNCEQLLAELKEYAMEVDMDYVRRAVKAIGQVAIKIESASEKCVNALLDLISTKVNYVVQEAVVVMKDILRKYPGYEGVIPTLCDHIDELDEPEARGSLIWIVGEYAEKISNADEIISAFVDGFMEEFTQTQLQILTAAVKLFLKKPSGNQGLVQKVLQAATAENDNPDIRDRAYVYWRLLSGDLDIAKNVILSEKPAITSTIASLPPALLEQLLSELSTLASVYHKPPESFVGKGRFGADNLQRAALQEQRENAAENPIAASVVPTSANGPPQNNVENLLDIDFDGAAPASTDGGQSSSGMADMMGLFGAASPAQGSTPSPAPVQAGSSGMDDLMNGFGGLGVGGGSPAQGQGSSQAPPPAQQKDSEDLLGLF</sequence>
<evidence type="ECO:0000256" key="4">
    <source>
        <dbReference type="ARBA" id="ARBA00022927"/>
    </source>
</evidence>
<dbReference type="Proteomes" id="UP001187682">
    <property type="component" value="Unassembled WGS sequence"/>
</dbReference>
<dbReference type="GO" id="GO:0030117">
    <property type="term" value="C:membrane coat"/>
    <property type="evidence" value="ECO:0007669"/>
    <property type="project" value="InterPro"/>
</dbReference>
<keyword evidence="5 6" id="KW-0472">Membrane</keyword>
<keyword evidence="10" id="KW-1185">Reference proteome</keyword>
<keyword evidence="3 6" id="KW-0813">Transport</keyword>
<dbReference type="SUPFAM" id="SSF48371">
    <property type="entry name" value="ARM repeat"/>
    <property type="match status" value="1"/>
</dbReference>
<dbReference type="FunFam" id="1.25.10.10:FF:000058">
    <property type="entry name" value="AP complex subunit beta"/>
    <property type="match status" value="1"/>
</dbReference>
<dbReference type="InterPro" id="IPR026739">
    <property type="entry name" value="AP_beta"/>
</dbReference>
<name>A0AAE8N2K9_9PEZI</name>
<dbReference type="EMBL" id="ONZQ02000010">
    <property type="protein sequence ID" value="SPO04299.1"/>
    <property type="molecule type" value="Genomic_DNA"/>
</dbReference>
<comment type="similarity">
    <text evidence="2 6">Belongs to the adaptor complexes large subunit family.</text>
</comment>
<evidence type="ECO:0000313" key="9">
    <source>
        <dbReference type="EMBL" id="SPO04299.1"/>
    </source>
</evidence>
<evidence type="ECO:0000256" key="1">
    <source>
        <dbReference type="ARBA" id="ARBA00004308"/>
    </source>
</evidence>
<dbReference type="AlphaFoldDB" id="A0AAE8N2K9"/>
<evidence type="ECO:0000256" key="5">
    <source>
        <dbReference type="ARBA" id="ARBA00023136"/>
    </source>
</evidence>
<comment type="subcellular location">
    <subcellularLocation>
        <location evidence="1">Endomembrane system</location>
    </subcellularLocation>
</comment>
<evidence type="ECO:0000256" key="6">
    <source>
        <dbReference type="PIRNR" id="PIRNR002291"/>
    </source>
</evidence>
<evidence type="ECO:0000259" key="8">
    <source>
        <dbReference type="Pfam" id="PF01602"/>
    </source>
</evidence>
<feature type="domain" description="Clathrin/coatomer adaptor adaptin-like N-terminal" evidence="8">
    <location>
        <begin position="15"/>
        <end position="531"/>
    </location>
</feature>
<accession>A0AAE8N2K9</accession>
<evidence type="ECO:0000313" key="10">
    <source>
        <dbReference type="Proteomes" id="UP001187682"/>
    </source>
</evidence>